<protein>
    <submittedName>
        <fullName evidence="1">Uncharacterized protein</fullName>
    </submittedName>
</protein>
<accession>A0AA96WW13</accession>
<proteinExistence type="predicted"/>
<dbReference type="GO" id="GO:0003700">
    <property type="term" value="F:DNA-binding transcription factor activity"/>
    <property type="evidence" value="ECO:0007669"/>
    <property type="project" value="InterPro"/>
</dbReference>
<dbReference type="InterPro" id="IPR013325">
    <property type="entry name" value="RNA_pol_sigma_r2"/>
</dbReference>
<evidence type="ECO:0000313" key="1">
    <source>
        <dbReference type="EMBL" id="WNZ46128.1"/>
    </source>
</evidence>
<gene>
    <name evidence="1" type="ORF">Q2T42_30530</name>
</gene>
<sequence length="444" mass="50738">MTEQSLFPITVQPVISYPREAEVGKTYLMTIDLQVVEGSEWQFEEEEYPIYCIVESEPLFKCKAVGESAIVLHRFGGSYGAAKFLITSVKGETIGEIKLTLINTWGVPVKQISLATSNRSELANSSMSALIAKQYGSDKSKRKQLPTSENPRSSKRLFAAYLQGNAEAGIDLVLNDQKFHNEIREIARRQFSFNIDQEDAVQAAFMRLIEAIRRDRFIPDFFSWCLSDLGCKVHKEALLVNVTNIPTNLSILWELDPLQNSVYFCFRPLGDIAVSIAAPVFQLYPGHPMLNAVFSLRKEYFGGEKKFYQWSKLVARFALMDFARQTWRQSKMISVDSHRIGEDLLAPTVEVEYKMDDIIAAITLIDRQYPQKKYEMICQGLLQGKLQRTIARELGVSESEISKRKIQLRKFITSYLEVAGEDKFNEIWQHGSKPRKDKTQEQPN</sequence>
<dbReference type="RefSeq" id="WP_316427404.1">
    <property type="nucleotide sequence ID" value="NZ_CP130144.1"/>
</dbReference>
<dbReference type="GO" id="GO:0006352">
    <property type="term" value="P:DNA-templated transcription initiation"/>
    <property type="evidence" value="ECO:0007669"/>
    <property type="project" value="InterPro"/>
</dbReference>
<dbReference type="SUPFAM" id="SSF88946">
    <property type="entry name" value="Sigma2 domain of RNA polymerase sigma factors"/>
    <property type="match status" value="1"/>
</dbReference>
<dbReference type="EMBL" id="CP130144">
    <property type="protein sequence ID" value="WNZ46128.1"/>
    <property type="molecule type" value="Genomic_DNA"/>
</dbReference>
<name>A0AA96WW13_LEPBY</name>
<reference evidence="1" key="2">
    <citation type="submission" date="2023-07" db="EMBL/GenBank/DDBJ databases">
        <authorList>
            <person name="Bai X.-H."/>
            <person name="Wang H.-H."/>
            <person name="Wang J."/>
            <person name="Ma M.-Y."/>
            <person name="Hu H.-H."/>
            <person name="Song Z.-L."/>
            <person name="Ma H.-G."/>
            <person name="Fan Y."/>
            <person name="Du C.-Y."/>
            <person name="Xu J.-C."/>
        </authorList>
    </citation>
    <scope>NUCLEOTIDE SEQUENCE</scope>
    <source>
        <strain evidence="1">CZ1</strain>
    </source>
</reference>
<dbReference type="AlphaFoldDB" id="A0AA96WW13"/>
<reference evidence="1" key="1">
    <citation type="journal article" date="2023" name="Plants (Basel)">
        <title>Genomic Analysis of Leptolyngbya boryana CZ1 Reveals Efficient Carbon Fixation Modules.</title>
        <authorList>
            <person name="Bai X."/>
            <person name="Wang H."/>
            <person name="Cheng W."/>
            <person name="Wang J."/>
            <person name="Ma M."/>
            <person name="Hu H."/>
            <person name="Song Z."/>
            <person name="Ma H."/>
            <person name="Fan Y."/>
            <person name="Du C."/>
            <person name="Xu J."/>
        </authorList>
    </citation>
    <scope>NUCLEOTIDE SEQUENCE</scope>
    <source>
        <strain evidence="1">CZ1</strain>
    </source>
</reference>
<organism evidence="1">
    <name type="scientific">Leptolyngbya boryana CZ1</name>
    <dbReference type="NCBI Taxonomy" id="3060204"/>
    <lineage>
        <taxon>Bacteria</taxon>
        <taxon>Bacillati</taxon>
        <taxon>Cyanobacteriota</taxon>
        <taxon>Cyanophyceae</taxon>
        <taxon>Leptolyngbyales</taxon>
        <taxon>Leptolyngbyaceae</taxon>
        <taxon>Leptolyngbya group</taxon>
        <taxon>Leptolyngbya</taxon>
    </lineage>
</organism>